<evidence type="ECO:0000313" key="5">
    <source>
        <dbReference type="Proteomes" id="UP000594638"/>
    </source>
</evidence>
<evidence type="ECO:0000313" key="4">
    <source>
        <dbReference type="EMBL" id="CAA2972410.1"/>
    </source>
</evidence>
<feature type="domain" description="Late embryogenesis abundant protein LEA-2 subgroup" evidence="3">
    <location>
        <begin position="92"/>
        <end position="176"/>
    </location>
</feature>
<dbReference type="InterPro" id="IPR055301">
    <property type="entry name" value="Lea14-like_2"/>
</dbReference>
<evidence type="ECO:0000256" key="1">
    <source>
        <dbReference type="SAM" id="MobiDB-lite"/>
    </source>
</evidence>
<feature type="transmembrane region" description="Helical" evidence="2">
    <location>
        <begin position="30"/>
        <end position="54"/>
    </location>
</feature>
<keyword evidence="2" id="KW-0812">Transmembrane</keyword>
<dbReference type="OrthoDB" id="1929523at2759"/>
<dbReference type="InterPro" id="IPR004864">
    <property type="entry name" value="LEA_2"/>
</dbReference>
<protein>
    <submittedName>
        <fullName evidence="4">Late embryogenesis abundant, LEA-14</fullName>
    </submittedName>
</protein>
<name>A0A8S0R1T9_OLEEU</name>
<proteinExistence type="predicted"/>
<sequence length="210" mass="23471">MEVESSKQKENKTMMAQHDHNPDKKRRRKIICLGVISVILALALIFLILGLTVFKAKRPVITVNSVALSDLDFSFDVARLRVLLNVSVDTSIAVKNPNRVGFKYKNSTALLKYRGDVVGEVPVPAGKIGARDSMIMNLTLTLMADRVLSNSNLYSDIRSGTLPLQTYTRIAGKVRILFNIRVVSYTSCDLEISISSRNITKQQCHYKTKL</sequence>
<keyword evidence="2" id="KW-0472">Membrane</keyword>
<gene>
    <name evidence="4" type="ORF">OLEA9_A097545</name>
</gene>
<accession>A0A8S0R1T9</accession>
<keyword evidence="2" id="KW-1133">Transmembrane helix</keyword>
<evidence type="ECO:0000256" key="2">
    <source>
        <dbReference type="SAM" id="Phobius"/>
    </source>
</evidence>
<comment type="caution">
    <text evidence="4">The sequence shown here is derived from an EMBL/GenBank/DDBJ whole genome shotgun (WGS) entry which is preliminary data.</text>
</comment>
<dbReference type="AlphaFoldDB" id="A0A8S0R1T9"/>
<dbReference type="SUPFAM" id="SSF117070">
    <property type="entry name" value="LEA14-like"/>
    <property type="match status" value="1"/>
</dbReference>
<dbReference type="PANTHER" id="PTHR31852">
    <property type="entry name" value="LATE EMBRYOGENESIS ABUNDANT (LEA) HYDROXYPROLINE-RICH GLYCOPROTEIN FAMILY"/>
    <property type="match status" value="1"/>
</dbReference>
<feature type="region of interest" description="Disordered" evidence="1">
    <location>
        <begin position="1"/>
        <end position="22"/>
    </location>
</feature>
<dbReference type="Gramene" id="OE9A097545T1">
    <property type="protein sequence ID" value="OE9A097545C1"/>
    <property type="gene ID" value="OE9A097545"/>
</dbReference>
<dbReference type="Proteomes" id="UP000594638">
    <property type="component" value="Unassembled WGS sequence"/>
</dbReference>
<reference evidence="4 5" key="1">
    <citation type="submission" date="2019-12" db="EMBL/GenBank/DDBJ databases">
        <authorList>
            <person name="Alioto T."/>
            <person name="Alioto T."/>
            <person name="Gomez Garrido J."/>
        </authorList>
    </citation>
    <scope>NUCLEOTIDE SEQUENCE [LARGE SCALE GENOMIC DNA]</scope>
</reference>
<keyword evidence="5" id="KW-1185">Reference proteome</keyword>
<dbReference type="Pfam" id="PF03168">
    <property type="entry name" value="LEA_2"/>
    <property type="match status" value="1"/>
</dbReference>
<evidence type="ECO:0000259" key="3">
    <source>
        <dbReference type="Pfam" id="PF03168"/>
    </source>
</evidence>
<dbReference type="Gene3D" id="2.60.40.1820">
    <property type="match status" value="1"/>
</dbReference>
<organism evidence="4 5">
    <name type="scientific">Olea europaea subsp. europaea</name>
    <dbReference type="NCBI Taxonomy" id="158383"/>
    <lineage>
        <taxon>Eukaryota</taxon>
        <taxon>Viridiplantae</taxon>
        <taxon>Streptophyta</taxon>
        <taxon>Embryophyta</taxon>
        <taxon>Tracheophyta</taxon>
        <taxon>Spermatophyta</taxon>
        <taxon>Magnoliopsida</taxon>
        <taxon>eudicotyledons</taxon>
        <taxon>Gunneridae</taxon>
        <taxon>Pentapetalae</taxon>
        <taxon>asterids</taxon>
        <taxon>lamiids</taxon>
        <taxon>Lamiales</taxon>
        <taxon>Oleaceae</taxon>
        <taxon>Oleeae</taxon>
        <taxon>Olea</taxon>
    </lineage>
</organism>
<dbReference type="EMBL" id="CACTIH010002051">
    <property type="protein sequence ID" value="CAA2972410.1"/>
    <property type="molecule type" value="Genomic_DNA"/>
</dbReference>